<organism evidence="3 4">
    <name type="scientific">Caulifigura coniformis</name>
    <dbReference type="NCBI Taxonomy" id="2527983"/>
    <lineage>
        <taxon>Bacteria</taxon>
        <taxon>Pseudomonadati</taxon>
        <taxon>Planctomycetota</taxon>
        <taxon>Planctomycetia</taxon>
        <taxon>Planctomycetales</taxon>
        <taxon>Planctomycetaceae</taxon>
        <taxon>Caulifigura</taxon>
    </lineage>
</organism>
<feature type="domain" description="DUF4440" evidence="2">
    <location>
        <begin position="38"/>
        <end position="142"/>
    </location>
</feature>
<dbReference type="InterPro" id="IPR027843">
    <property type="entry name" value="DUF4440"/>
</dbReference>
<dbReference type="InterPro" id="IPR011944">
    <property type="entry name" value="Steroid_delta5-4_isomerase"/>
</dbReference>
<keyword evidence="1" id="KW-0732">Signal</keyword>
<dbReference type="InterPro" id="IPR032710">
    <property type="entry name" value="NTF2-like_dom_sf"/>
</dbReference>
<feature type="chain" id="PRO_5022205083" evidence="1">
    <location>
        <begin position="22"/>
        <end position="305"/>
    </location>
</feature>
<feature type="signal peptide" evidence="1">
    <location>
        <begin position="1"/>
        <end position="21"/>
    </location>
</feature>
<dbReference type="Pfam" id="PF14534">
    <property type="entry name" value="DUF4440"/>
    <property type="match status" value="1"/>
</dbReference>
<dbReference type="InParanoid" id="A0A517SK83"/>
<evidence type="ECO:0000313" key="3">
    <source>
        <dbReference type="EMBL" id="QDT56534.1"/>
    </source>
</evidence>
<keyword evidence="4" id="KW-1185">Reference proteome</keyword>
<dbReference type="KEGG" id="ccos:Pan44_45900"/>
<gene>
    <name evidence="3" type="ORF">Pan44_45900</name>
</gene>
<evidence type="ECO:0000259" key="2">
    <source>
        <dbReference type="Pfam" id="PF14534"/>
    </source>
</evidence>
<protein>
    <submittedName>
        <fullName evidence="3">SnoaL-like domain protein</fullName>
    </submittedName>
</protein>
<dbReference type="Proteomes" id="UP000315700">
    <property type="component" value="Chromosome"/>
</dbReference>
<accession>A0A517SK83</accession>
<dbReference type="Gene3D" id="3.10.450.50">
    <property type="match status" value="1"/>
</dbReference>
<dbReference type="EMBL" id="CP036271">
    <property type="protein sequence ID" value="QDT56534.1"/>
    <property type="molecule type" value="Genomic_DNA"/>
</dbReference>
<dbReference type="SUPFAM" id="SSF54427">
    <property type="entry name" value="NTF2-like"/>
    <property type="match status" value="1"/>
</dbReference>
<dbReference type="OrthoDB" id="263788at2"/>
<dbReference type="RefSeq" id="WP_145034001.1">
    <property type="nucleotide sequence ID" value="NZ_CP036271.1"/>
</dbReference>
<proteinExistence type="predicted"/>
<dbReference type="AlphaFoldDB" id="A0A517SK83"/>
<sequence precursor="true">MRCRLLVSGLLGCFLSLPLVAAEPDAAALAKIVAESVDHFGKAVEKGNPAAVGALFTKEAEYVDSDGVVFHGRAAIEAEFAAHFAARPRGKVAVEVISIRPIADSVLVEEGVSTFTPETAGAVTHTRYVATHARQADGSWQMASIREIASGIASPHERLKTLAWLVGRWRQESDGSIVDTEWEWSEDGNFLVSQFSSTQSTGEVLKGSHRIGWDAERGQFRSWVFSADGGAADGWWTIDADRSSVGLNGVTGDGARMAVTVSYQLDGKDAMVVSQVNRTAGGVALPGFTNRVVRQPPAPKRVTTR</sequence>
<name>A0A517SK83_9PLAN</name>
<dbReference type="NCBIfam" id="TIGR02246">
    <property type="entry name" value="SgcJ/EcaC family oxidoreductase"/>
    <property type="match status" value="1"/>
</dbReference>
<evidence type="ECO:0000313" key="4">
    <source>
        <dbReference type="Proteomes" id="UP000315700"/>
    </source>
</evidence>
<evidence type="ECO:0000256" key="1">
    <source>
        <dbReference type="SAM" id="SignalP"/>
    </source>
</evidence>
<reference evidence="3 4" key="1">
    <citation type="submission" date="2019-02" db="EMBL/GenBank/DDBJ databases">
        <title>Deep-cultivation of Planctomycetes and their phenomic and genomic characterization uncovers novel biology.</title>
        <authorList>
            <person name="Wiegand S."/>
            <person name="Jogler M."/>
            <person name="Boedeker C."/>
            <person name="Pinto D."/>
            <person name="Vollmers J."/>
            <person name="Rivas-Marin E."/>
            <person name="Kohn T."/>
            <person name="Peeters S.H."/>
            <person name="Heuer A."/>
            <person name="Rast P."/>
            <person name="Oberbeckmann S."/>
            <person name="Bunk B."/>
            <person name="Jeske O."/>
            <person name="Meyerdierks A."/>
            <person name="Storesund J.E."/>
            <person name="Kallscheuer N."/>
            <person name="Luecker S."/>
            <person name="Lage O.M."/>
            <person name="Pohl T."/>
            <person name="Merkel B.J."/>
            <person name="Hornburger P."/>
            <person name="Mueller R.-W."/>
            <person name="Bruemmer F."/>
            <person name="Labrenz M."/>
            <person name="Spormann A.M."/>
            <person name="Op den Camp H."/>
            <person name="Overmann J."/>
            <person name="Amann R."/>
            <person name="Jetten M.S.M."/>
            <person name="Mascher T."/>
            <person name="Medema M.H."/>
            <person name="Devos D.P."/>
            <person name="Kaster A.-K."/>
            <person name="Ovreas L."/>
            <person name="Rohde M."/>
            <person name="Galperin M.Y."/>
            <person name="Jogler C."/>
        </authorList>
    </citation>
    <scope>NUCLEOTIDE SEQUENCE [LARGE SCALE GENOMIC DNA]</scope>
    <source>
        <strain evidence="3 4">Pan44</strain>
    </source>
</reference>